<evidence type="ECO:0008006" key="4">
    <source>
        <dbReference type="Google" id="ProtNLM"/>
    </source>
</evidence>
<evidence type="ECO:0000256" key="1">
    <source>
        <dbReference type="SAM" id="MobiDB-lite"/>
    </source>
</evidence>
<feature type="region of interest" description="Disordered" evidence="1">
    <location>
        <begin position="12"/>
        <end position="35"/>
    </location>
</feature>
<feature type="region of interest" description="Disordered" evidence="1">
    <location>
        <begin position="76"/>
        <end position="99"/>
    </location>
</feature>
<evidence type="ECO:0000313" key="2">
    <source>
        <dbReference type="EMBL" id="TGB19372.1"/>
    </source>
</evidence>
<organism evidence="2 3">
    <name type="scientific">Streptomyces palmae</name>
    <dbReference type="NCBI Taxonomy" id="1701085"/>
    <lineage>
        <taxon>Bacteria</taxon>
        <taxon>Bacillati</taxon>
        <taxon>Actinomycetota</taxon>
        <taxon>Actinomycetes</taxon>
        <taxon>Kitasatosporales</taxon>
        <taxon>Streptomycetaceae</taxon>
        <taxon>Streptomyces</taxon>
    </lineage>
</organism>
<name>A0A4Z0HH94_9ACTN</name>
<keyword evidence="3" id="KW-1185">Reference proteome</keyword>
<proteinExistence type="predicted"/>
<feature type="compositionally biased region" description="Polar residues" evidence="1">
    <location>
        <begin position="22"/>
        <end position="32"/>
    </location>
</feature>
<sequence>MLAALAHPLEGFPLTAEGGSLPYSSEAPTGPNTRPWILRHVQRPDATQAIVKPAAVYDEQAQMSISIYDGPLPYMATHSPTVPDGNVKNPPPLDEGAKD</sequence>
<dbReference type="RefSeq" id="WP_135336879.1">
    <property type="nucleotide sequence ID" value="NZ_JBHLTX010000035.1"/>
</dbReference>
<reference evidence="2 3" key="1">
    <citation type="submission" date="2019-03" db="EMBL/GenBank/DDBJ databases">
        <authorList>
            <person name="Gonzalez-Pimentel J.L."/>
        </authorList>
    </citation>
    <scope>NUCLEOTIDE SEQUENCE [LARGE SCALE GENOMIC DNA]</scope>
    <source>
        <strain evidence="2 3">JCM 31289</strain>
    </source>
</reference>
<accession>A0A4Z0HH94</accession>
<gene>
    <name evidence="2" type="ORF">E4099_00630</name>
</gene>
<dbReference type="AlphaFoldDB" id="A0A4Z0HH94"/>
<comment type="caution">
    <text evidence="2">The sequence shown here is derived from an EMBL/GenBank/DDBJ whole genome shotgun (WGS) entry which is preliminary data.</text>
</comment>
<dbReference type="EMBL" id="SRID01000002">
    <property type="protein sequence ID" value="TGB19372.1"/>
    <property type="molecule type" value="Genomic_DNA"/>
</dbReference>
<dbReference type="OrthoDB" id="4255183at2"/>
<protein>
    <recommendedName>
        <fullName evidence="4">ATP-grasp-modified RiPP</fullName>
    </recommendedName>
</protein>
<dbReference type="Proteomes" id="UP000297948">
    <property type="component" value="Unassembled WGS sequence"/>
</dbReference>
<evidence type="ECO:0000313" key="3">
    <source>
        <dbReference type="Proteomes" id="UP000297948"/>
    </source>
</evidence>